<reference evidence="2 3" key="1">
    <citation type="submission" date="2019-06" db="EMBL/GenBank/DDBJ databases">
        <title>Thermomonas aquatica sp. nov., isolated from an industrial wastewater treatment plant.</title>
        <authorList>
            <person name="Jeon J.H."/>
            <person name="Park D.-S."/>
        </authorList>
    </citation>
    <scope>NUCLEOTIDE SEQUENCE [LARGE SCALE GENOMIC DNA]</scope>
    <source>
        <strain evidence="2 3">SY21</strain>
    </source>
</reference>
<proteinExistence type="predicted"/>
<evidence type="ECO:0000313" key="2">
    <source>
        <dbReference type="EMBL" id="QDA56999.1"/>
    </source>
</evidence>
<dbReference type="OrthoDB" id="9783873at2"/>
<dbReference type="Proteomes" id="UP000308149">
    <property type="component" value="Chromosome"/>
</dbReference>
<evidence type="ECO:0000259" key="1">
    <source>
        <dbReference type="Pfam" id="PF11074"/>
    </source>
</evidence>
<dbReference type="AlphaFoldDB" id="A0A5B7ZQF6"/>
<protein>
    <submittedName>
        <fullName evidence="2">DUF2779 domain-containing protein</fullName>
    </submittedName>
</protein>
<accession>A0A5B7ZQF6</accession>
<evidence type="ECO:0000313" key="3">
    <source>
        <dbReference type="Proteomes" id="UP000308149"/>
    </source>
</evidence>
<name>A0A5B7ZQF6_9GAMM</name>
<dbReference type="RefSeq" id="WP_139716051.1">
    <property type="nucleotide sequence ID" value="NZ_CP040871.1"/>
</dbReference>
<sequence>MGRVLSKSKLVAYRQCPKRLWLEVHRPDLREDSAQAQAKFKAGNQVGDIARQQYDPRNSGVLLDAQAEGFDAVFDRTKRLLDANQPIFEAAFRTPDALAFADVLLPVRKGGKRGWKMVEVKSATTVKDYHRDDAAIQVFIARATGVPLLEAAVACIDSSWVYQGDGDYAGLLAETDVTVEALSRGDEVKAWIADAHRVVAGKKEPDLKMGRHCNDPFECSFSAHCMSLCPAVAHPISLLPGALRKPLQAFVKEKGLTELGQVPDELLNDKQQRVKQVTLSGRPYFNRVGAAAALQPHKLPAYFMDFETIQFAVPIWKGTRPYQQIPFQFSVHRLSRTGLLAHESFLDLSGKDPSVGFAKALIEACGSQGPVFSYNAGFEVSRIRDLAARFPRLAKPLNALATRVVDLLPVARDHYYHPAQEGSWSIKAVLPALCPDLDYAKLEGVKDGGMAMEAFVEAVGPSTTKERKDEIERQLIAYCALDTLALVRLWSAFSGSKVAIR</sequence>
<gene>
    <name evidence="2" type="ORF">FHQ07_06550</name>
</gene>
<dbReference type="KEGG" id="thes:FHQ07_06550"/>
<organism evidence="2 3">
    <name type="scientific">Thermomonas aquatica</name>
    <dbReference type="NCBI Taxonomy" id="2202149"/>
    <lineage>
        <taxon>Bacteria</taxon>
        <taxon>Pseudomonadati</taxon>
        <taxon>Pseudomonadota</taxon>
        <taxon>Gammaproteobacteria</taxon>
        <taxon>Lysobacterales</taxon>
        <taxon>Lysobacteraceae</taxon>
        <taxon>Thermomonas</taxon>
    </lineage>
</organism>
<feature type="domain" description="DUF2779" evidence="1">
    <location>
        <begin position="302"/>
        <end position="425"/>
    </location>
</feature>
<dbReference type="EMBL" id="CP040871">
    <property type="protein sequence ID" value="QDA56999.1"/>
    <property type="molecule type" value="Genomic_DNA"/>
</dbReference>
<dbReference type="InterPro" id="IPR021301">
    <property type="entry name" value="DUF2779"/>
</dbReference>
<keyword evidence="3" id="KW-1185">Reference proteome</keyword>
<dbReference type="Pfam" id="PF11074">
    <property type="entry name" value="DUF2779"/>
    <property type="match status" value="1"/>
</dbReference>